<dbReference type="EMBL" id="JADIKL010000004">
    <property type="protein sequence ID" value="MFK2931117.1"/>
    <property type="molecule type" value="Genomic_DNA"/>
</dbReference>
<sequence>MRLSGNHGAICMTRQAPAETTWLSGDSQAVAMQAEAAWRHFAGAAHFARATGGLALVCIAPKLSLRRALRRSTPQHYAIRAADHRMLA</sequence>
<evidence type="ECO:0000313" key="1">
    <source>
        <dbReference type="EMBL" id="MFK2931117.1"/>
    </source>
</evidence>
<keyword evidence="2" id="KW-1185">Reference proteome</keyword>
<evidence type="ECO:0000313" key="2">
    <source>
        <dbReference type="Proteomes" id="UP001620397"/>
    </source>
</evidence>
<accession>A0ABW8KG66</accession>
<reference evidence="1 2" key="1">
    <citation type="submission" date="2020-10" db="EMBL/GenBank/DDBJ databases">
        <title>Phylogeny of dyella-like bacteria.</title>
        <authorList>
            <person name="Fu J."/>
        </authorList>
    </citation>
    <scope>NUCLEOTIDE SEQUENCE [LARGE SCALE GENOMIC DNA]</scope>
    <source>
        <strain evidence="1 2">DKC-1</strain>
    </source>
</reference>
<comment type="caution">
    <text evidence="1">The sequence shown here is derived from an EMBL/GenBank/DDBJ whole genome shotgun (WGS) entry which is preliminary data.</text>
</comment>
<protein>
    <submittedName>
        <fullName evidence="1">Uncharacterized protein</fullName>
    </submittedName>
</protein>
<organism evidence="1 2">
    <name type="scientific">Dyella agri</name>
    <dbReference type="NCBI Taxonomy" id="1926869"/>
    <lineage>
        <taxon>Bacteria</taxon>
        <taxon>Pseudomonadati</taxon>
        <taxon>Pseudomonadota</taxon>
        <taxon>Gammaproteobacteria</taxon>
        <taxon>Lysobacterales</taxon>
        <taxon>Rhodanobacteraceae</taxon>
        <taxon>Dyella</taxon>
    </lineage>
</organism>
<proteinExistence type="predicted"/>
<gene>
    <name evidence="1" type="ORF">ISP14_09960</name>
</gene>
<dbReference type="Proteomes" id="UP001620397">
    <property type="component" value="Unassembled WGS sequence"/>
</dbReference>
<name>A0ABW8KG66_9GAMM</name>